<name>A0A2J6R295_HYAVF</name>
<organism evidence="2 3">
    <name type="scientific">Hyaloscypha variabilis (strain UAMH 11265 / GT02V1 / F)</name>
    <name type="common">Meliniomyces variabilis</name>
    <dbReference type="NCBI Taxonomy" id="1149755"/>
    <lineage>
        <taxon>Eukaryota</taxon>
        <taxon>Fungi</taxon>
        <taxon>Dikarya</taxon>
        <taxon>Ascomycota</taxon>
        <taxon>Pezizomycotina</taxon>
        <taxon>Leotiomycetes</taxon>
        <taxon>Helotiales</taxon>
        <taxon>Hyaloscyphaceae</taxon>
        <taxon>Hyaloscypha</taxon>
        <taxon>Hyaloscypha variabilis</taxon>
    </lineage>
</organism>
<sequence length="375" mass="42909">SERSITMMKLWLQGCINGHKVCREYWKAESSRYIPARLLDVGLGRGTREVRLIETKEMVSFTTHEQALSGLQQLRYATLSHCWGTTSHFTTTKATLQQRKHGIPMDALNKTFADAVRFTRRMEVRYLWIDSLCIVQDSAEDWEQESSKMSSIYSNGIFNIAAVAAEHGDKGFLHRRPKPIRMIDIGTKAHDSNTAHQNGHLWIRPSIEIPPSYRAIQGNSPLDERAWCYQEEILAPRTFRFEKLQISFRCRVNQKYESYSRGQENNPPKTLGFFRQITEGRKVSGGHEKALDIWRDIVTEYSARHLTFSKDRLPALSGIASLMADSFDDRYLAGLWAKDMPAALCWSSGSGCGNRLEPFVAPTWSWASYSGRVKF</sequence>
<dbReference type="PANTHER" id="PTHR33112">
    <property type="entry name" value="DOMAIN PROTEIN, PUTATIVE-RELATED"/>
    <property type="match status" value="1"/>
</dbReference>
<evidence type="ECO:0000259" key="1">
    <source>
        <dbReference type="Pfam" id="PF06985"/>
    </source>
</evidence>
<dbReference type="AlphaFoldDB" id="A0A2J6R295"/>
<dbReference type="OrthoDB" id="5125733at2759"/>
<reference evidence="2 3" key="1">
    <citation type="submission" date="2016-04" db="EMBL/GenBank/DDBJ databases">
        <title>A degradative enzymes factory behind the ericoid mycorrhizal symbiosis.</title>
        <authorList>
            <consortium name="DOE Joint Genome Institute"/>
            <person name="Martino E."/>
            <person name="Morin E."/>
            <person name="Grelet G."/>
            <person name="Kuo A."/>
            <person name="Kohler A."/>
            <person name="Daghino S."/>
            <person name="Barry K."/>
            <person name="Choi C."/>
            <person name="Cichocki N."/>
            <person name="Clum A."/>
            <person name="Copeland A."/>
            <person name="Hainaut M."/>
            <person name="Haridas S."/>
            <person name="Labutti K."/>
            <person name="Lindquist E."/>
            <person name="Lipzen A."/>
            <person name="Khouja H.-R."/>
            <person name="Murat C."/>
            <person name="Ohm R."/>
            <person name="Olson A."/>
            <person name="Spatafora J."/>
            <person name="Veneault-Fourrey C."/>
            <person name="Henrissat B."/>
            <person name="Grigoriev I."/>
            <person name="Martin F."/>
            <person name="Perotto S."/>
        </authorList>
    </citation>
    <scope>NUCLEOTIDE SEQUENCE [LARGE SCALE GENOMIC DNA]</scope>
    <source>
        <strain evidence="2 3">F</strain>
    </source>
</reference>
<feature type="domain" description="Heterokaryon incompatibility" evidence="1">
    <location>
        <begin position="76"/>
        <end position="231"/>
    </location>
</feature>
<dbReference type="EMBL" id="KZ613958">
    <property type="protein sequence ID" value="PMD32638.1"/>
    <property type="molecule type" value="Genomic_DNA"/>
</dbReference>
<dbReference type="InterPro" id="IPR010730">
    <property type="entry name" value="HET"/>
</dbReference>
<proteinExistence type="predicted"/>
<accession>A0A2J6R295</accession>
<gene>
    <name evidence="2" type="ORF">L207DRAFT_386169</name>
</gene>
<evidence type="ECO:0000313" key="3">
    <source>
        <dbReference type="Proteomes" id="UP000235786"/>
    </source>
</evidence>
<protein>
    <submittedName>
        <fullName evidence="2">HET-domain-containing protein</fullName>
    </submittedName>
</protein>
<evidence type="ECO:0000313" key="2">
    <source>
        <dbReference type="EMBL" id="PMD32638.1"/>
    </source>
</evidence>
<dbReference type="PANTHER" id="PTHR33112:SF16">
    <property type="entry name" value="HETEROKARYON INCOMPATIBILITY DOMAIN-CONTAINING PROTEIN"/>
    <property type="match status" value="1"/>
</dbReference>
<dbReference type="Pfam" id="PF06985">
    <property type="entry name" value="HET"/>
    <property type="match status" value="1"/>
</dbReference>
<feature type="non-terminal residue" evidence="2">
    <location>
        <position position="375"/>
    </location>
</feature>
<dbReference type="Proteomes" id="UP000235786">
    <property type="component" value="Unassembled WGS sequence"/>
</dbReference>
<feature type="non-terminal residue" evidence="2">
    <location>
        <position position="1"/>
    </location>
</feature>
<keyword evidence="3" id="KW-1185">Reference proteome</keyword>
<dbReference type="STRING" id="1149755.A0A2J6R295"/>